<dbReference type="Proteomes" id="UP001148629">
    <property type="component" value="Unassembled WGS sequence"/>
</dbReference>
<organism evidence="1 2">
    <name type="scientific">Fusarium decemcellulare</name>
    <dbReference type="NCBI Taxonomy" id="57161"/>
    <lineage>
        <taxon>Eukaryota</taxon>
        <taxon>Fungi</taxon>
        <taxon>Dikarya</taxon>
        <taxon>Ascomycota</taxon>
        <taxon>Pezizomycotina</taxon>
        <taxon>Sordariomycetes</taxon>
        <taxon>Hypocreomycetidae</taxon>
        <taxon>Hypocreales</taxon>
        <taxon>Nectriaceae</taxon>
        <taxon>Fusarium</taxon>
        <taxon>Fusarium decemcellulare species complex</taxon>
    </lineage>
</organism>
<dbReference type="EMBL" id="JANRMS010000168">
    <property type="protein sequence ID" value="KAJ3545020.1"/>
    <property type="molecule type" value="Genomic_DNA"/>
</dbReference>
<reference evidence="1" key="1">
    <citation type="submission" date="2022-08" db="EMBL/GenBank/DDBJ databases">
        <title>Genome Sequence of Fusarium decemcellulare.</title>
        <authorList>
            <person name="Buettner E."/>
        </authorList>
    </citation>
    <scope>NUCLEOTIDE SEQUENCE</scope>
    <source>
        <strain evidence="1">Babe19</strain>
    </source>
</reference>
<gene>
    <name evidence="1" type="ORF">NM208_g2718</name>
</gene>
<accession>A0ACC1SS42</accession>
<keyword evidence="2" id="KW-1185">Reference proteome</keyword>
<proteinExistence type="predicted"/>
<sequence length="614" mass="66291">MARFPPPPGMEYIQLPPEEVRICLAEDNRVNQKLMSKMLERFCYTNLHIFENGKDALEGVLHQAAAGLPYHLVLMDIQMPVMDGLQASRLIREHPDPAVRHVPIVALCASSLPNVEQFQAIGIQDFLNKPIQQRHIIEKVEKHGNPPLIPPPFFFKLWRLEGWIKIVTMALLRYVVVAAILGCKANAGPCHPHSSRLSTSESSVSVDQSTSTTLSSISTLDTTASIATTSSESISGTTTSSVVLSVDTTSTETTLGSTTLSSTESGSSAPSETTNTDSSTLDSTSANSILTKTETSSLTSESATSSTASQTTSSGGLSSLTTSETTSSHGETSTEPTATETTTTSAAPTETIAPINYIVNGAFDLADSDGTYTGDPWIFGENFALWMDPAHARSGRNYGGLAFPLSGSAAAAYAFRQPLTGLDSSKRYVYTYHYAFSEDAQTVADIAPLRFYSLVGQGNAIEYYLSGAIQPANQWVERKTVFGATPTKVFDFVQTRVLGPGMLSGHIYFDDISLFEYDPPCTLVSPAPDGKWCGRRGSVYAPNHPDLLVGVVDDIAVEDCAERCHLATTCKCIGYTGQLNTGRCFMYNVPKEDILFRDNGGGQAVYEPECWTFK</sequence>
<comment type="caution">
    <text evidence="1">The sequence shown here is derived from an EMBL/GenBank/DDBJ whole genome shotgun (WGS) entry which is preliminary data.</text>
</comment>
<name>A0ACC1SS42_9HYPO</name>
<protein>
    <submittedName>
        <fullName evidence="1">Uncharacterized protein</fullName>
    </submittedName>
</protein>
<evidence type="ECO:0000313" key="1">
    <source>
        <dbReference type="EMBL" id="KAJ3545020.1"/>
    </source>
</evidence>
<evidence type="ECO:0000313" key="2">
    <source>
        <dbReference type="Proteomes" id="UP001148629"/>
    </source>
</evidence>